<keyword evidence="2 3" id="KW-0496">Mitochondrion</keyword>
<dbReference type="GO" id="GO:0016491">
    <property type="term" value="F:oxidoreductase activity"/>
    <property type="evidence" value="ECO:0007669"/>
    <property type="project" value="UniProtKB-KW"/>
</dbReference>
<dbReference type="GO" id="GO:0008137">
    <property type="term" value="F:NADH dehydrogenase (ubiquinone) activity"/>
    <property type="evidence" value="ECO:0007669"/>
    <property type="project" value="UniProtKB-UniRule"/>
</dbReference>
<dbReference type="Gene3D" id="1.20.120.1200">
    <property type="entry name" value="NADH-ubiquinone/plastoquinone oxidoreductase chain 6, subunit NuoJ"/>
    <property type="match status" value="1"/>
</dbReference>
<dbReference type="Pfam" id="PF00499">
    <property type="entry name" value="Oxidored_q3"/>
    <property type="match status" value="1"/>
</dbReference>
<keyword evidence="2" id="KW-1278">Translocase</keyword>
<comment type="catalytic activity">
    <reaction evidence="2">
        <text>a ubiquinone + NADH + 5 H(+)(in) = a ubiquinol + NAD(+) + 4 H(+)(out)</text>
        <dbReference type="Rhea" id="RHEA:29091"/>
        <dbReference type="Rhea" id="RHEA-COMP:9565"/>
        <dbReference type="Rhea" id="RHEA-COMP:9566"/>
        <dbReference type="ChEBI" id="CHEBI:15378"/>
        <dbReference type="ChEBI" id="CHEBI:16389"/>
        <dbReference type="ChEBI" id="CHEBI:17976"/>
        <dbReference type="ChEBI" id="CHEBI:57540"/>
        <dbReference type="ChEBI" id="CHEBI:57945"/>
        <dbReference type="EC" id="7.1.1.2"/>
    </reaction>
</comment>
<organism evidence="3">
    <name type="scientific">Pennaria disticha</name>
    <dbReference type="NCBI Taxonomy" id="264068"/>
    <lineage>
        <taxon>Eukaryota</taxon>
        <taxon>Metazoa</taxon>
        <taxon>Cnidaria</taxon>
        <taxon>Hydrozoa</taxon>
        <taxon>Hydroidolina</taxon>
        <taxon>Anthoathecata</taxon>
        <taxon>Capitata</taxon>
        <taxon>Pennariidae</taxon>
        <taxon>Pennaria</taxon>
    </lineage>
</organism>
<feature type="transmembrane region" description="Helical" evidence="2">
    <location>
        <begin position="89"/>
        <end position="110"/>
    </location>
</feature>
<keyword evidence="2" id="KW-1133">Transmembrane helix</keyword>
<feature type="transmembrane region" description="Helical" evidence="2">
    <location>
        <begin position="136"/>
        <end position="159"/>
    </location>
</feature>
<feature type="transmembrane region" description="Helical" evidence="2">
    <location>
        <begin position="30"/>
        <end position="48"/>
    </location>
</feature>
<dbReference type="EC" id="7.1.1.2" evidence="2"/>
<comment type="function">
    <text evidence="2">Core subunit of the mitochondrial membrane respiratory chain NADH dehydrogenase (Complex I) which catalyzes electron transfer from NADH through the respiratory chain, using ubiquinone as an electron acceptor. Essential for the catalytic activity and assembly of complex I.</text>
</comment>
<proteinExistence type="inferred from homology"/>
<keyword evidence="2" id="KW-0813">Transport</keyword>
<keyword evidence="2" id="KW-0812">Transmembrane</keyword>
<dbReference type="PANTHER" id="PTHR33269">
    <property type="entry name" value="NADH-UBIQUINONE OXIDOREDUCTASE CHAIN 6"/>
    <property type="match status" value="1"/>
</dbReference>
<protein>
    <recommendedName>
        <fullName evidence="1 2">NADH-ubiquinone oxidoreductase chain 6</fullName>
        <ecNumber evidence="2">7.1.1.2</ecNumber>
    </recommendedName>
</protein>
<dbReference type="EMBL" id="JN700950">
    <property type="protein sequence ID" value="AER54644.1"/>
    <property type="molecule type" value="Genomic_DNA"/>
</dbReference>
<gene>
    <name evidence="3" type="primary">nad6</name>
</gene>
<evidence type="ECO:0000256" key="2">
    <source>
        <dbReference type="RuleBase" id="RU004430"/>
    </source>
</evidence>
<dbReference type="PANTHER" id="PTHR33269:SF17">
    <property type="entry name" value="NADH-UBIQUINONE OXIDOREDUCTASE CHAIN 6"/>
    <property type="match status" value="1"/>
</dbReference>
<keyword evidence="2" id="KW-0472">Membrane</keyword>
<reference evidence="3" key="1">
    <citation type="journal article" date="2012" name="Genome Biol. Evol.">
        <title>Evolution of linear mitochondrial genomes in medusozoan cnidarians.</title>
        <authorList>
            <person name="Kayal E."/>
            <person name="Bentlage B."/>
            <person name="Collins A.G."/>
            <person name="Kayal M."/>
            <person name="Pirro S."/>
            <person name="Lavrov D.V."/>
        </authorList>
    </citation>
    <scope>NUCLEOTIDE SEQUENCE</scope>
</reference>
<name>G9ISZ5_9CNID</name>
<keyword evidence="2" id="KW-0830">Ubiquinone</keyword>
<accession>G9ISZ5</accession>
<keyword evidence="3" id="KW-0560">Oxidoreductase</keyword>
<evidence type="ECO:0000313" key="3">
    <source>
        <dbReference type="EMBL" id="AER54644.1"/>
    </source>
</evidence>
<dbReference type="GO" id="GO:0031966">
    <property type="term" value="C:mitochondrial membrane"/>
    <property type="evidence" value="ECO:0007669"/>
    <property type="project" value="UniProtKB-SubCell"/>
</dbReference>
<comment type="subcellular location">
    <subcellularLocation>
        <location evidence="2">Mitochondrion membrane</location>
        <topology evidence="2">Multi-pass membrane protein</topology>
    </subcellularLocation>
</comment>
<dbReference type="InterPro" id="IPR042106">
    <property type="entry name" value="Nuo/plastoQ_OxRdtase_6_NuoJ"/>
</dbReference>
<evidence type="ECO:0000256" key="1">
    <source>
        <dbReference type="ARBA" id="ARBA00021095"/>
    </source>
</evidence>
<keyword evidence="2" id="KW-0679">Respiratory chain</keyword>
<feature type="transmembrane region" description="Helical" evidence="2">
    <location>
        <begin position="6"/>
        <end position="23"/>
    </location>
</feature>
<keyword evidence="2" id="KW-0249">Electron transport</keyword>
<keyword evidence="2" id="KW-0520">NAD</keyword>
<dbReference type="InterPro" id="IPR001457">
    <property type="entry name" value="NADH_UbQ/plastoQ_OxRdtase_su6"/>
</dbReference>
<comment type="similarity">
    <text evidence="2">Belongs to the complex I subunit 6 family.</text>
</comment>
<dbReference type="AlphaFoldDB" id="G9ISZ5"/>
<geneLocation type="mitochondrion" evidence="3"/>
<feature type="transmembrane region" description="Helical" evidence="2">
    <location>
        <begin position="54"/>
        <end position="77"/>
    </location>
</feature>
<sequence length="178" mass="20990">MNQLFIFLSILIIITTFMTIISFNPMHSIFWLVIVFLFSSILLLILNYEFLGFMIIIIYIGAISILFLFVIMMLDIFQISKIINFNNILPLLFFLLIQFIFFINYDFVILNKFLDKWNFNYKSDINLISNILYNDFGLVFILLSLILLIALIGAILLTLDNNIKTKKQILLTQHQRNL</sequence>